<feature type="non-terminal residue" evidence="1">
    <location>
        <position position="1"/>
    </location>
</feature>
<accession>A0ABN7VXS2</accession>
<evidence type="ECO:0000313" key="2">
    <source>
        <dbReference type="Proteomes" id="UP000789901"/>
    </source>
</evidence>
<keyword evidence="2" id="KW-1185">Reference proteome</keyword>
<organism evidence="1 2">
    <name type="scientific">Gigaspora margarita</name>
    <dbReference type="NCBI Taxonomy" id="4874"/>
    <lineage>
        <taxon>Eukaryota</taxon>
        <taxon>Fungi</taxon>
        <taxon>Fungi incertae sedis</taxon>
        <taxon>Mucoromycota</taxon>
        <taxon>Glomeromycotina</taxon>
        <taxon>Glomeromycetes</taxon>
        <taxon>Diversisporales</taxon>
        <taxon>Gigasporaceae</taxon>
        <taxon>Gigaspora</taxon>
    </lineage>
</organism>
<proteinExistence type="predicted"/>
<sequence>QLIEYYPKITEKQLKEIKEFKDSILKRSETTCLRIQELLKPLSIYKKENYIVNLTLMEIDPNKVLNEIDMKTNLMLEEEILALGKQVVDIPNKILACQIRKNLSFYSKLTVKSFKANGKSKAAFIKIEFKNEKQEDFLVWKNNAHFEEIKHIKNPVGSLEKKVKIEIKSNEAHSKVSSLQNVLQINVLLQEILKRLETVESNQLVLLVTDKDNLSTRSLAYPRF</sequence>
<gene>
    <name evidence="1" type="ORF">GMARGA_LOCUS24143</name>
</gene>
<protein>
    <submittedName>
        <fullName evidence="1">38299_t:CDS:1</fullName>
    </submittedName>
</protein>
<dbReference type="Proteomes" id="UP000789901">
    <property type="component" value="Unassembled WGS sequence"/>
</dbReference>
<evidence type="ECO:0000313" key="1">
    <source>
        <dbReference type="EMBL" id="CAG8805676.1"/>
    </source>
</evidence>
<dbReference type="EMBL" id="CAJVQB010025135">
    <property type="protein sequence ID" value="CAG8805676.1"/>
    <property type="molecule type" value="Genomic_DNA"/>
</dbReference>
<name>A0ABN7VXS2_GIGMA</name>
<comment type="caution">
    <text evidence="1">The sequence shown here is derived from an EMBL/GenBank/DDBJ whole genome shotgun (WGS) entry which is preliminary data.</text>
</comment>
<reference evidence="1 2" key="1">
    <citation type="submission" date="2021-06" db="EMBL/GenBank/DDBJ databases">
        <authorList>
            <person name="Kallberg Y."/>
            <person name="Tangrot J."/>
            <person name="Rosling A."/>
        </authorList>
    </citation>
    <scope>NUCLEOTIDE SEQUENCE [LARGE SCALE GENOMIC DNA]</scope>
    <source>
        <strain evidence="1 2">120-4 pot B 10/14</strain>
    </source>
</reference>